<reference evidence="2" key="1">
    <citation type="submission" date="2020-12" db="EMBL/GenBank/DDBJ databases">
        <title>Metabolic potential, ecology and presence of endohyphal bacteria is reflected in genomic diversity of Mucoromycotina.</title>
        <authorList>
            <person name="Muszewska A."/>
            <person name="Okrasinska A."/>
            <person name="Steczkiewicz K."/>
            <person name="Drgas O."/>
            <person name="Orlowska M."/>
            <person name="Perlinska-Lenart U."/>
            <person name="Aleksandrzak-Piekarczyk T."/>
            <person name="Szatraj K."/>
            <person name="Zielenkiewicz U."/>
            <person name="Pilsyk S."/>
            <person name="Malc E."/>
            <person name="Mieczkowski P."/>
            <person name="Kruszewska J.S."/>
            <person name="Biernat P."/>
            <person name="Pawlowska J."/>
        </authorList>
    </citation>
    <scope>NUCLEOTIDE SEQUENCE</scope>
    <source>
        <strain evidence="2">WA0000017839</strain>
    </source>
</reference>
<feature type="coiled-coil region" evidence="1">
    <location>
        <begin position="74"/>
        <end position="164"/>
    </location>
</feature>
<proteinExistence type="predicted"/>
<gene>
    <name evidence="2" type="ORF">INT47_008981</name>
</gene>
<keyword evidence="3" id="KW-1185">Reference proteome</keyword>
<dbReference type="EMBL" id="JAEPRD010000056">
    <property type="protein sequence ID" value="KAG2202949.1"/>
    <property type="molecule type" value="Genomic_DNA"/>
</dbReference>
<accession>A0A8H7R1T7</accession>
<comment type="caution">
    <text evidence="2">The sequence shown here is derived from an EMBL/GenBank/DDBJ whole genome shotgun (WGS) entry which is preliminary data.</text>
</comment>
<keyword evidence="1" id="KW-0175">Coiled coil</keyword>
<dbReference type="Proteomes" id="UP000603453">
    <property type="component" value="Unassembled WGS sequence"/>
</dbReference>
<evidence type="ECO:0000256" key="1">
    <source>
        <dbReference type="SAM" id="Coils"/>
    </source>
</evidence>
<name>A0A8H7R1T7_9FUNG</name>
<evidence type="ECO:0000313" key="3">
    <source>
        <dbReference type="Proteomes" id="UP000603453"/>
    </source>
</evidence>
<sequence length="309" mass="34832">MDNMQKQHKKLKLPEAADSVVETRYMRKKYATLGGVLPQEAVYIKQLEAPKEKLKADLSLNKVQTTWDKHHQEIMGKNNLIRSLQENIKTLEVQVESIQTNFDQLEDSYMTLKVEAALSSNEEETKMSESIKTKSHIHHLESNISRVKDENQTLMNMLEKTKQSAVATQTFLNSFLCTQCGTRSTDGYHRNPDYTNAAMQGFHPFTGASYLTTTQHDLARSASGLSAPSPVQSLPARRVSALRVCIPPPNHPIIPKGKKKESRLTNFVNSRNPSKVLNSHPIILPVHDRPPIDEEGAVERTKLENQLAL</sequence>
<evidence type="ECO:0000313" key="2">
    <source>
        <dbReference type="EMBL" id="KAG2202949.1"/>
    </source>
</evidence>
<protein>
    <submittedName>
        <fullName evidence="2">Uncharacterized protein</fullName>
    </submittedName>
</protein>
<organism evidence="2 3">
    <name type="scientific">Mucor saturninus</name>
    <dbReference type="NCBI Taxonomy" id="64648"/>
    <lineage>
        <taxon>Eukaryota</taxon>
        <taxon>Fungi</taxon>
        <taxon>Fungi incertae sedis</taxon>
        <taxon>Mucoromycota</taxon>
        <taxon>Mucoromycotina</taxon>
        <taxon>Mucoromycetes</taxon>
        <taxon>Mucorales</taxon>
        <taxon>Mucorineae</taxon>
        <taxon>Mucoraceae</taxon>
        <taxon>Mucor</taxon>
    </lineage>
</organism>
<dbReference type="AlphaFoldDB" id="A0A8H7R1T7"/>